<dbReference type="AlphaFoldDB" id="A0A2P6VQY1"/>
<comment type="caution">
    <text evidence="10">The sequence shown here is derived from an EMBL/GenBank/DDBJ whole genome shotgun (WGS) entry which is preliminary data.</text>
</comment>
<dbReference type="GO" id="GO:0005524">
    <property type="term" value="F:ATP binding"/>
    <property type="evidence" value="ECO:0007669"/>
    <property type="project" value="InterPro"/>
</dbReference>
<dbReference type="PROSITE" id="PS00636">
    <property type="entry name" value="DNAJ_1"/>
    <property type="match status" value="1"/>
</dbReference>
<dbReference type="PANTHER" id="PTHR43096">
    <property type="entry name" value="DNAJ HOMOLOG 1, MITOCHONDRIAL-RELATED"/>
    <property type="match status" value="1"/>
</dbReference>
<sequence length="413" mass="43257">MLNAARLLSAARAACLQHWQRRDGRSRRRADGGRGGAAAAARGAASSATSSDAHQPPCHYEVLGLARGASREQIKRAIRQLARQWHPDVNPSPAANERFQAISIAFEVLSDEGEREQYDAMHRGSSSSGATRSSSSSSAGGGSAGRAPSERPPPDIHARLQLDFREAALGARRSVDVIVEDACCNCGGSGAAPGSMPPPCEMCKGRGEITKRQRLGALNAFNHETGYCDFHVCCPICGGRGYQVAHPCGCCGGAGLAAQPRRVAVRVPPGAEDGGRLRLAGEGDVARVGGPRGGLVLELHVLQEASIWRSGLDLHSQLAVPLWDAALGGTATVHTLRGTASLAIPPGTQHGAVLSLAAAGVEREGAGRGQHHFEVLVELPRQVSSAEVALLQRLAELQRWRGGARSRRQGEAG</sequence>
<evidence type="ECO:0000256" key="5">
    <source>
        <dbReference type="ARBA" id="ARBA00023186"/>
    </source>
</evidence>
<dbReference type="Pfam" id="PF00226">
    <property type="entry name" value="DnaJ"/>
    <property type="match status" value="1"/>
</dbReference>
<dbReference type="SUPFAM" id="SSF49493">
    <property type="entry name" value="HSP40/DnaJ peptide-binding domain"/>
    <property type="match status" value="2"/>
</dbReference>
<dbReference type="InterPro" id="IPR012724">
    <property type="entry name" value="DnaJ"/>
</dbReference>
<dbReference type="GO" id="GO:0005737">
    <property type="term" value="C:cytoplasm"/>
    <property type="evidence" value="ECO:0007669"/>
    <property type="project" value="TreeGrafter"/>
</dbReference>
<dbReference type="Gene3D" id="2.60.260.20">
    <property type="entry name" value="Urease metallochaperone UreE, N-terminal domain"/>
    <property type="match status" value="2"/>
</dbReference>
<dbReference type="Pfam" id="PF01556">
    <property type="entry name" value="DnaJ_C"/>
    <property type="match status" value="1"/>
</dbReference>
<feature type="region of interest" description="Disordered" evidence="7">
    <location>
        <begin position="117"/>
        <end position="156"/>
    </location>
</feature>
<dbReference type="GO" id="GO:0051082">
    <property type="term" value="F:unfolded protein binding"/>
    <property type="evidence" value="ECO:0007669"/>
    <property type="project" value="InterPro"/>
</dbReference>
<keyword evidence="11" id="KW-1185">Reference proteome</keyword>
<dbReference type="GO" id="GO:0042026">
    <property type="term" value="P:protein refolding"/>
    <property type="evidence" value="ECO:0007669"/>
    <property type="project" value="TreeGrafter"/>
</dbReference>
<feature type="compositionally biased region" description="Low complexity" evidence="7">
    <location>
        <begin position="123"/>
        <end position="138"/>
    </location>
</feature>
<dbReference type="SUPFAM" id="SSF57938">
    <property type="entry name" value="DnaJ/Hsp40 cysteine-rich domain"/>
    <property type="match status" value="1"/>
</dbReference>
<dbReference type="InterPro" id="IPR001305">
    <property type="entry name" value="HSP_DnaJ_Cys-rich_dom"/>
</dbReference>
<evidence type="ECO:0000256" key="2">
    <source>
        <dbReference type="ARBA" id="ARBA00022737"/>
    </source>
</evidence>
<accession>A0A2P6VQY1</accession>
<dbReference type="InterPro" id="IPR036410">
    <property type="entry name" value="HSP_DnaJ_Cys-rich_dom_sf"/>
</dbReference>
<dbReference type="InterPro" id="IPR002939">
    <property type="entry name" value="DnaJ_C"/>
</dbReference>
<keyword evidence="2" id="KW-0677">Repeat</keyword>
<dbReference type="HAMAP" id="MF_01152">
    <property type="entry name" value="DnaJ"/>
    <property type="match status" value="1"/>
</dbReference>
<dbReference type="STRING" id="554055.A0A2P6VQY1"/>
<evidence type="ECO:0000256" key="3">
    <source>
        <dbReference type="ARBA" id="ARBA00022771"/>
    </source>
</evidence>
<dbReference type="CDD" id="cd10747">
    <property type="entry name" value="DnaJ_C"/>
    <property type="match status" value="1"/>
</dbReference>
<gene>
    <name evidence="10" type="primary">g790</name>
    <name evidence="10" type="ORF">C2E20_0790</name>
</gene>
<dbReference type="Proteomes" id="UP000239649">
    <property type="component" value="Unassembled WGS sequence"/>
</dbReference>
<organism evidence="10 11">
    <name type="scientific">Micractinium conductrix</name>
    <dbReference type="NCBI Taxonomy" id="554055"/>
    <lineage>
        <taxon>Eukaryota</taxon>
        <taxon>Viridiplantae</taxon>
        <taxon>Chlorophyta</taxon>
        <taxon>core chlorophytes</taxon>
        <taxon>Trebouxiophyceae</taxon>
        <taxon>Chlorellales</taxon>
        <taxon>Chlorellaceae</taxon>
        <taxon>Chlorella clade</taxon>
        <taxon>Micractinium</taxon>
    </lineage>
</organism>
<keyword evidence="1 6" id="KW-0479">Metal-binding</keyword>
<evidence type="ECO:0000259" key="8">
    <source>
        <dbReference type="PROSITE" id="PS50076"/>
    </source>
</evidence>
<dbReference type="InterPro" id="IPR001623">
    <property type="entry name" value="DnaJ_domain"/>
</dbReference>
<evidence type="ECO:0000313" key="10">
    <source>
        <dbReference type="EMBL" id="PSC76492.1"/>
    </source>
</evidence>
<evidence type="ECO:0000256" key="7">
    <source>
        <dbReference type="SAM" id="MobiDB-lite"/>
    </source>
</evidence>
<keyword evidence="4 6" id="KW-0862">Zinc</keyword>
<evidence type="ECO:0000313" key="11">
    <source>
        <dbReference type="Proteomes" id="UP000239649"/>
    </source>
</evidence>
<evidence type="ECO:0000256" key="4">
    <source>
        <dbReference type="ARBA" id="ARBA00022833"/>
    </source>
</evidence>
<dbReference type="InterPro" id="IPR018253">
    <property type="entry name" value="DnaJ_domain_CS"/>
</dbReference>
<dbReference type="GO" id="GO:0009408">
    <property type="term" value="P:response to heat"/>
    <property type="evidence" value="ECO:0007669"/>
    <property type="project" value="InterPro"/>
</dbReference>
<dbReference type="PROSITE" id="PS50076">
    <property type="entry name" value="DNAJ_2"/>
    <property type="match status" value="1"/>
</dbReference>
<feature type="domain" description="CR-type" evidence="9">
    <location>
        <begin position="170"/>
        <end position="260"/>
    </location>
</feature>
<feature type="compositionally biased region" description="Low complexity" evidence="7">
    <location>
        <begin position="37"/>
        <end position="53"/>
    </location>
</feature>
<proteinExistence type="inferred from homology"/>
<dbReference type="CDD" id="cd06257">
    <property type="entry name" value="DnaJ"/>
    <property type="match status" value="1"/>
</dbReference>
<evidence type="ECO:0000256" key="1">
    <source>
        <dbReference type="ARBA" id="ARBA00022723"/>
    </source>
</evidence>
<dbReference type="Gene3D" id="2.10.230.10">
    <property type="entry name" value="Heat shock protein DnaJ, cysteine-rich domain"/>
    <property type="match status" value="1"/>
</dbReference>
<dbReference type="EMBL" id="LHPF02000001">
    <property type="protein sequence ID" value="PSC76492.1"/>
    <property type="molecule type" value="Genomic_DNA"/>
</dbReference>
<dbReference type="GO" id="GO:0031072">
    <property type="term" value="F:heat shock protein binding"/>
    <property type="evidence" value="ECO:0007669"/>
    <property type="project" value="InterPro"/>
</dbReference>
<dbReference type="PROSITE" id="PS51188">
    <property type="entry name" value="ZF_CR"/>
    <property type="match status" value="1"/>
</dbReference>
<keyword evidence="3 6" id="KW-0863">Zinc-finger</keyword>
<evidence type="ECO:0000259" key="9">
    <source>
        <dbReference type="PROSITE" id="PS51188"/>
    </source>
</evidence>
<protein>
    <submittedName>
        <fullName evidence="10">Molecular chaperone</fullName>
    </submittedName>
</protein>
<dbReference type="InterPro" id="IPR008971">
    <property type="entry name" value="HSP40/DnaJ_pept-bd"/>
</dbReference>
<dbReference type="CDD" id="cd10719">
    <property type="entry name" value="DnaJ_zf"/>
    <property type="match status" value="1"/>
</dbReference>
<feature type="domain" description="J" evidence="8">
    <location>
        <begin position="58"/>
        <end position="122"/>
    </location>
</feature>
<feature type="zinc finger region" description="CR-type" evidence="6">
    <location>
        <begin position="170"/>
        <end position="260"/>
    </location>
</feature>
<evidence type="ECO:0000256" key="6">
    <source>
        <dbReference type="PROSITE-ProRule" id="PRU00546"/>
    </source>
</evidence>
<dbReference type="PANTHER" id="PTHR43096:SF52">
    <property type="entry name" value="DNAJ HOMOLOG 1, MITOCHONDRIAL-RELATED"/>
    <property type="match status" value="1"/>
</dbReference>
<reference evidence="10 11" key="1">
    <citation type="journal article" date="2018" name="Plant J.">
        <title>Genome sequences of Chlorella sorokiniana UTEX 1602 and Micractinium conductrix SAG 241.80: implications to maltose excretion by a green alga.</title>
        <authorList>
            <person name="Arriola M.B."/>
            <person name="Velmurugan N."/>
            <person name="Zhang Y."/>
            <person name="Plunkett M.H."/>
            <person name="Hondzo H."/>
            <person name="Barney B.M."/>
        </authorList>
    </citation>
    <scope>NUCLEOTIDE SEQUENCE [LARGE SCALE GENOMIC DNA]</scope>
    <source>
        <strain evidence="10 11">SAG 241.80</strain>
    </source>
</reference>
<keyword evidence="5" id="KW-0143">Chaperone</keyword>
<dbReference type="SMART" id="SM00271">
    <property type="entry name" value="DnaJ"/>
    <property type="match status" value="1"/>
</dbReference>
<dbReference type="OrthoDB" id="10256793at2759"/>
<dbReference type="PRINTS" id="PR00625">
    <property type="entry name" value="JDOMAIN"/>
</dbReference>
<dbReference type="GO" id="GO:0008270">
    <property type="term" value="F:zinc ion binding"/>
    <property type="evidence" value="ECO:0007669"/>
    <property type="project" value="UniProtKB-KW"/>
</dbReference>
<feature type="region of interest" description="Disordered" evidence="7">
    <location>
        <begin position="20"/>
        <end position="57"/>
    </location>
</feature>
<dbReference type="SUPFAM" id="SSF46565">
    <property type="entry name" value="Chaperone J-domain"/>
    <property type="match status" value="1"/>
</dbReference>
<dbReference type="Gene3D" id="1.10.287.110">
    <property type="entry name" value="DnaJ domain"/>
    <property type="match status" value="1"/>
</dbReference>
<name>A0A2P6VQY1_9CHLO</name>
<dbReference type="InterPro" id="IPR036869">
    <property type="entry name" value="J_dom_sf"/>
</dbReference>